<keyword evidence="2" id="KW-0812">Transmembrane</keyword>
<evidence type="ECO:0000256" key="1">
    <source>
        <dbReference type="SAM" id="MobiDB-lite"/>
    </source>
</evidence>
<dbReference type="AlphaFoldDB" id="A0AAV1AGK7"/>
<evidence type="ECO:0000256" key="2">
    <source>
        <dbReference type="SAM" id="Phobius"/>
    </source>
</evidence>
<accession>A0AAV1AGK7</accession>
<keyword evidence="2" id="KW-1133">Transmembrane helix</keyword>
<sequence>MQIHNGPNFMDEIVCGSFSDNIDNLLDSPSMMLTPPPQRCCNTTYTVALPSIIINGNHHRRVSSLSNNKKTEPRRTPSQPPPPFRQIADSIVVRLIQHHPSGSVTALNPRSTSILNITPSSFNHPPTPIALPVVYNDPSALTHFIDYFCFFFFLSHLLEFDKEEWECKRWGREIVKGHNLLYYYMFLFICFFNFFYITAMFHCLIGRWRFFQKSTHSYYPS</sequence>
<keyword evidence="4" id="KW-1185">Reference proteome</keyword>
<protein>
    <submittedName>
        <fullName evidence="3">Uncharacterized protein</fullName>
    </submittedName>
</protein>
<feature type="region of interest" description="Disordered" evidence="1">
    <location>
        <begin position="60"/>
        <end position="84"/>
    </location>
</feature>
<feature type="transmembrane region" description="Helical" evidence="2">
    <location>
        <begin position="181"/>
        <end position="205"/>
    </location>
</feature>
<name>A0AAV1AGK7_VICFA</name>
<reference evidence="3 4" key="1">
    <citation type="submission" date="2023-01" db="EMBL/GenBank/DDBJ databases">
        <authorList>
            <person name="Kreplak J."/>
        </authorList>
    </citation>
    <scope>NUCLEOTIDE SEQUENCE [LARGE SCALE GENOMIC DNA]</scope>
</reference>
<proteinExistence type="predicted"/>
<gene>
    <name evidence="3" type="ORF">VFH_IV133920</name>
</gene>
<dbReference type="Proteomes" id="UP001157006">
    <property type="component" value="Chromosome 4"/>
</dbReference>
<evidence type="ECO:0000313" key="3">
    <source>
        <dbReference type="EMBL" id="CAI8609451.1"/>
    </source>
</evidence>
<organism evidence="3 4">
    <name type="scientific">Vicia faba</name>
    <name type="common">Broad bean</name>
    <name type="synonym">Faba vulgaris</name>
    <dbReference type="NCBI Taxonomy" id="3906"/>
    <lineage>
        <taxon>Eukaryota</taxon>
        <taxon>Viridiplantae</taxon>
        <taxon>Streptophyta</taxon>
        <taxon>Embryophyta</taxon>
        <taxon>Tracheophyta</taxon>
        <taxon>Spermatophyta</taxon>
        <taxon>Magnoliopsida</taxon>
        <taxon>eudicotyledons</taxon>
        <taxon>Gunneridae</taxon>
        <taxon>Pentapetalae</taxon>
        <taxon>rosids</taxon>
        <taxon>fabids</taxon>
        <taxon>Fabales</taxon>
        <taxon>Fabaceae</taxon>
        <taxon>Papilionoideae</taxon>
        <taxon>50 kb inversion clade</taxon>
        <taxon>NPAAA clade</taxon>
        <taxon>Hologalegina</taxon>
        <taxon>IRL clade</taxon>
        <taxon>Fabeae</taxon>
        <taxon>Vicia</taxon>
    </lineage>
</organism>
<dbReference type="EMBL" id="OX451739">
    <property type="protein sequence ID" value="CAI8609451.1"/>
    <property type="molecule type" value="Genomic_DNA"/>
</dbReference>
<evidence type="ECO:0000313" key="4">
    <source>
        <dbReference type="Proteomes" id="UP001157006"/>
    </source>
</evidence>
<keyword evidence="2" id="KW-0472">Membrane</keyword>